<organism evidence="4 5">
    <name type="scientific">Diacronema lutheri</name>
    <name type="common">Unicellular marine alga</name>
    <name type="synonym">Monochrysis lutheri</name>
    <dbReference type="NCBI Taxonomy" id="2081491"/>
    <lineage>
        <taxon>Eukaryota</taxon>
        <taxon>Haptista</taxon>
        <taxon>Haptophyta</taxon>
        <taxon>Pavlovophyceae</taxon>
        <taxon>Pavlovales</taxon>
        <taxon>Pavlovaceae</taxon>
        <taxon>Diacronema</taxon>
    </lineage>
</organism>
<feature type="coiled-coil region" evidence="1">
    <location>
        <begin position="583"/>
        <end position="632"/>
    </location>
</feature>
<dbReference type="AlphaFoldDB" id="A0A8J5X8K9"/>
<sequence length="728" mass="76825">MAGPPRSTLISGSTFAPNVFSRELHLGHGLGAPARGARSESAFDFAQVGSKRAVARSSAGMPARLSALATQSFATRVEELLKANELARAAAERTVLLYARRTAVAAVGRQEDEAEPSVPSAADARTPAYSAPAPVRDAPAERDATIAAAPLLQESLLTSLSHALARRLSDAAPPAAPGSTSVDGCAGQSRPAACAADALARRGVERGGAYVIEMGETVRLSAQLELGGGESGGACAATPASAVARALLARAAPRRAAGGASDGDLLLGGLRREVVAALLRERLAGPVFGQVGSAELLRMMRAEGACALRRYSRYTQLFRQHAPSDSLHVLLSGRVRLDWHDGRMDELHVELDAHTGRAELGGGARHAMFGFEGATARCADIVDGGWRPSRLATASVVREALVFTLSAHALPRLLCAHCATEFRCLLLSRLPILSDLPARALLPAARHFHLRRARADEVVALQGDDDDALFLVARGTAVVAMLTKEGALVEIGRISAGSAAPYFGNFEPAQRTARARPRHDGARGAALAPRDMPPSAMSARGKFVASVLAADELWLLVLPNASAEDVMETVPDWRARFVRASRAMALANEMRLARDDERQLQARLVAATAEAASAEEDEKARLAERRRELGRRRARRAPFAPHVESRAGADALPPIGTDGAQESARLSSPGMRSEHAEPAASPDALPRLRVRQAQQTGQPRSVHMRAAVEAPVRAMTCGHAPPALPAPR</sequence>
<evidence type="ECO:0000313" key="5">
    <source>
        <dbReference type="Proteomes" id="UP000751190"/>
    </source>
</evidence>
<feature type="domain" description="Cyclic nucleotide-binding" evidence="3">
    <location>
        <begin position="432"/>
        <end position="518"/>
    </location>
</feature>
<name>A0A8J5X8K9_DIALT</name>
<evidence type="ECO:0000256" key="1">
    <source>
        <dbReference type="SAM" id="Coils"/>
    </source>
</evidence>
<dbReference type="Proteomes" id="UP000751190">
    <property type="component" value="Unassembled WGS sequence"/>
</dbReference>
<evidence type="ECO:0000313" key="4">
    <source>
        <dbReference type="EMBL" id="KAG8459269.1"/>
    </source>
</evidence>
<keyword evidence="1" id="KW-0175">Coiled coil</keyword>
<dbReference type="SUPFAM" id="SSF51206">
    <property type="entry name" value="cAMP-binding domain-like"/>
    <property type="match status" value="2"/>
</dbReference>
<evidence type="ECO:0000256" key="2">
    <source>
        <dbReference type="SAM" id="MobiDB-lite"/>
    </source>
</evidence>
<dbReference type="InterPro" id="IPR014710">
    <property type="entry name" value="RmlC-like_jellyroll"/>
</dbReference>
<feature type="region of interest" description="Disordered" evidence="2">
    <location>
        <begin position="632"/>
        <end position="705"/>
    </location>
</feature>
<reference evidence="4" key="1">
    <citation type="submission" date="2021-05" db="EMBL/GenBank/DDBJ databases">
        <title>The genome of the haptophyte Pavlova lutheri (Diacronema luteri, Pavlovales) - a model for lipid biosynthesis in eukaryotic algae.</title>
        <authorList>
            <person name="Hulatt C.J."/>
            <person name="Posewitz M.C."/>
        </authorList>
    </citation>
    <scope>NUCLEOTIDE SEQUENCE</scope>
    <source>
        <strain evidence="4">NIVA-4/92</strain>
    </source>
</reference>
<dbReference type="EMBL" id="JAGTXO010000042">
    <property type="protein sequence ID" value="KAG8459269.1"/>
    <property type="molecule type" value="Genomic_DNA"/>
</dbReference>
<dbReference type="PROSITE" id="PS50042">
    <property type="entry name" value="CNMP_BINDING_3"/>
    <property type="match status" value="1"/>
</dbReference>
<dbReference type="Gene3D" id="2.60.120.10">
    <property type="entry name" value="Jelly Rolls"/>
    <property type="match status" value="1"/>
</dbReference>
<dbReference type="InterPro" id="IPR000595">
    <property type="entry name" value="cNMP-bd_dom"/>
</dbReference>
<proteinExistence type="predicted"/>
<evidence type="ECO:0000259" key="3">
    <source>
        <dbReference type="PROSITE" id="PS50042"/>
    </source>
</evidence>
<dbReference type="CDD" id="cd00038">
    <property type="entry name" value="CAP_ED"/>
    <property type="match status" value="1"/>
</dbReference>
<feature type="region of interest" description="Disordered" evidence="2">
    <location>
        <begin position="510"/>
        <end position="533"/>
    </location>
</feature>
<protein>
    <recommendedName>
        <fullName evidence="3">Cyclic nucleotide-binding domain-containing protein</fullName>
    </recommendedName>
</protein>
<dbReference type="InterPro" id="IPR018490">
    <property type="entry name" value="cNMP-bd_dom_sf"/>
</dbReference>
<dbReference type="OrthoDB" id="10650753at2759"/>
<feature type="region of interest" description="Disordered" evidence="2">
    <location>
        <begin position="108"/>
        <end position="135"/>
    </location>
</feature>
<comment type="caution">
    <text evidence="4">The sequence shown here is derived from an EMBL/GenBank/DDBJ whole genome shotgun (WGS) entry which is preliminary data.</text>
</comment>
<accession>A0A8J5X8K9</accession>
<gene>
    <name evidence="4" type="ORF">KFE25_014114</name>
</gene>
<keyword evidence="5" id="KW-1185">Reference proteome</keyword>